<evidence type="ECO:0000256" key="7">
    <source>
        <dbReference type="ARBA" id="ARBA00023054"/>
    </source>
</evidence>
<dbReference type="FunFam" id="1.20.5.300:FF:000001">
    <property type="entry name" value="striatin isoform X1"/>
    <property type="match status" value="1"/>
</dbReference>
<keyword evidence="3" id="KW-0963">Cytoplasm</keyword>
<proteinExistence type="inferred from homology"/>
<feature type="compositionally biased region" description="Basic and acidic residues" evidence="9">
    <location>
        <begin position="247"/>
        <end position="265"/>
    </location>
</feature>
<feature type="region of interest" description="Disordered" evidence="9">
    <location>
        <begin position="53"/>
        <end position="74"/>
    </location>
</feature>
<dbReference type="GO" id="GO:0044877">
    <property type="term" value="F:protein-containing complex binding"/>
    <property type="evidence" value="ECO:0007669"/>
    <property type="project" value="TreeGrafter"/>
</dbReference>
<feature type="compositionally biased region" description="Basic and acidic residues" evidence="9">
    <location>
        <begin position="331"/>
        <end position="342"/>
    </location>
</feature>
<evidence type="ECO:0000259" key="10">
    <source>
        <dbReference type="Pfam" id="PF08232"/>
    </source>
</evidence>
<feature type="region of interest" description="Disordered" evidence="9">
    <location>
        <begin position="1"/>
        <end position="38"/>
    </location>
</feature>
<name>A0A437CPV8_ORYJA</name>
<evidence type="ECO:0000313" key="11">
    <source>
        <dbReference type="EMBL" id="RVE64858.1"/>
    </source>
</evidence>
<keyword evidence="12" id="KW-1185">Reference proteome</keyword>
<dbReference type="PANTHER" id="PTHR15653:SF1">
    <property type="entry name" value="STRIATIN-4"/>
    <property type="match status" value="1"/>
</dbReference>
<sequence>MEADRSGGGPNPNSGGGGGSIGAGRNPNGPKASPCQATSATVSGAMAAAATAATTGAVPGSSQPRETQDGDAGLTLPGILHFIQYEWGRFQAEKYRWEAERDELRAQVAFLQGERKGQENMKQDLVRRIKMLEYALKQERSKYQKLKMGNEQSPGDKKAEMEADQLPNGPAESDSEPANQMSWKEGRQLLRKYLEEVGYSDTILDMRSKRVRSLLGRSSPESNGPPPSESCSEPEPRAGGESLLVRQIEEQIKRNAGKESSKEDDFQGIATDCIDGPRKSKKSRVKMSSEPMTTDLDPEDEEDEDDSEDALSEFDFLGSGEDGEGAGEARISGDGRELENHRNKLQGMISDFPPKPTPPPSVSGQGRSGEGGALGFSSDVFIMDAVGGGDMNLGELAD</sequence>
<evidence type="ECO:0000256" key="9">
    <source>
        <dbReference type="SAM" id="MobiDB-lite"/>
    </source>
</evidence>
<dbReference type="OrthoDB" id="727118at2759"/>
<keyword evidence="4" id="KW-0597">Phosphoprotein</keyword>
<dbReference type="InterPro" id="IPR051488">
    <property type="entry name" value="WD_repeat_striatin"/>
</dbReference>
<evidence type="ECO:0000256" key="2">
    <source>
        <dbReference type="ARBA" id="ARBA00009616"/>
    </source>
</evidence>
<evidence type="ECO:0000313" key="12">
    <source>
        <dbReference type="Proteomes" id="UP000283210"/>
    </source>
</evidence>
<reference evidence="11 12" key="1">
    <citation type="submission" date="2018-11" db="EMBL/GenBank/DDBJ databases">
        <authorList>
            <person name="Lopez-Roques C."/>
            <person name="Donnadieu C."/>
            <person name="Bouchez O."/>
            <person name="Klopp C."/>
            <person name="Cabau C."/>
            <person name="Zahm M."/>
        </authorList>
    </citation>
    <scope>NUCLEOTIDE SEQUENCE [LARGE SCALE GENOMIC DNA]</scope>
    <source>
        <strain evidence="11">RS831</strain>
        <tissue evidence="11">Whole body</tissue>
    </source>
</reference>
<dbReference type="GO" id="GO:0005737">
    <property type="term" value="C:cytoplasm"/>
    <property type="evidence" value="ECO:0007669"/>
    <property type="project" value="UniProtKB-SubCell"/>
</dbReference>
<dbReference type="GO" id="GO:0070016">
    <property type="term" value="F:armadillo repeat domain binding"/>
    <property type="evidence" value="ECO:0007669"/>
    <property type="project" value="TreeGrafter"/>
</dbReference>
<evidence type="ECO:0000256" key="6">
    <source>
        <dbReference type="ARBA" id="ARBA00022860"/>
    </source>
</evidence>
<evidence type="ECO:0000256" key="3">
    <source>
        <dbReference type="ARBA" id="ARBA00022490"/>
    </source>
</evidence>
<keyword evidence="6" id="KW-0112">Calmodulin-binding</keyword>
<dbReference type="AlphaFoldDB" id="A0A437CPV8"/>
<feature type="region of interest" description="Disordered" evidence="9">
    <location>
        <begin position="211"/>
        <end position="375"/>
    </location>
</feature>
<organism evidence="11 12">
    <name type="scientific">Oryzias javanicus</name>
    <name type="common">Javanese ricefish</name>
    <name type="synonym">Aplocheilus javanicus</name>
    <dbReference type="NCBI Taxonomy" id="123683"/>
    <lineage>
        <taxon>Eukaryota</taxon>
        <taxon>Metazoa</taxon>
        <taxon>Chordata</taxon>
        <taxon>Craniata</taxon>
        <taxon>Vertebrata</taxon>
        <taxon>Euteleostomi</taxon>
        <taxon>Actinopterygii</taxon>
        <taxon>Neopterygii</taxon>
        <taxon>Teleostei</taxon>
        <taxon>Neoteleostei</taxon>
        <taxon>Acanthomorphata</taxon>
        <taxon>Ovalentaria</taxon>
        <taxon>Atherinomorphae</taxon>
        <taxon>Beloniformes</taxon>
        <taxon>Adrianichthyidae</taxon>
        <taxon>Oryziinae</taxon>
        <taxon>Oryzias</taxon>
    </lineage>
</organism>
<dbReference type="Proteomes" id="UP000283210">
    <property type="component" value="Chromosome 13"/>
</dbReference>
<comment type="similarity">
    <text evidence="2">Belongs to the WD repeat striatin family.</text>
</comment>
<keyword evidence="7 8" id="KW-0175">Coiled coil</keyword>
<evidence type="ECO:0000256" key="4">
    <source>
        <dbReference type="ARBA" id="ARBA00022553"/>
    </source>
</evidence>
<dbReference type="GO" id="GO:0005516">
    <property type="term" value="F:calmodulin binding"/>
    <property type="evidence" value="ECO:0007669"/>
    <property type="project" value="UniProtKB-KW"/>
</dbReference>
<dbReference type="GO" id="GO:0030425">
    <property type="term" value="C:dendrite"/>
    <property type="evidence" value="ECO:0007669"/>
    <property type="project" value="TreeGrafter"/>
</dbReference>
<evidence type="ECO:0000256" key="8">
    <source>
        <dbReference type="SAM" id="Coils"/>
    </source>
</evidence>
<feature type="region of interest" description="Disordered" evidence="9">
    <location>
        <begin position="143"/>
        <end position="184"/>
    </location>
</feature>
<dbReference type="Pfam" id="PF08232">
    <property type="entry name" value="Striatin"/>
    <property type="match status" value="1"/>
</dbReference>
<evidence type="ECO:0000256" key="1">
    <source>
        <dbReference type="ARBA" id="ARBA00004496"/>
    </source>
</evidence>
<feature type="compositionally biased region" description="Acidic residues" evidence="9">
    <location>
        <begin position="296"/>
        <end position="312"/>
    </location>
</feature>
<reference evidence="11 12" key="2">
    <citation type="submission" date="2019-01" db="EMBL/GenBank/DDBJ databases">
        <title>A chromosome length genome reference of the Java medaka (oryzias javanicus).</title>
        <authorList>
            <person name="Herpin A."/>
            <person name="Takehana Y."/>
            <person name="Naruse K."/>
            <person name="Ansai S."/>
            <person name="Kawaguchi M."/>
        </authorList>
    </citation>
    <scope>NUCLEOTIDE SEQUENCE [LARGE SCALE GENOMIC DNA]</scope>
    <source>
        <strain evidence="11">RS831</strain>
        <tissue evidence="11">Whole body</tissue>
    </source>
</reference>
<dbReference type="InterPro" id="IPR013258">
    <property type="entry name" value="Striatin_N"/>
</dbReference>
<accession>A0A437CPV8</accession>
<comment type="subcellular location">
    <subcellularLocation>
        <location evidence="1">Cytoplasm</location>
    </subcellularLocation>
</comment>
<protein>
    <recommendedName>
        <fullName evidence="10">Striatin N-terminal domain-containing protein</fullName>
    </recommendedName>
</protein>
<dbReference type="EMBL" id="CM012449">
    <property type="protein sequence ID" value="RVE64858.1"/>
    <property type="molecule type" value="Genomic_DNA"/>
</dbReference>
<dbReference type="GO" id="GO:0051721">
    <property type="term" value="F:protein phosphatase 2A binding"/>
    <property type="evidence" value="ECO:0007669"/>
    <property type="project" value="TreeGrafter"/>
</dbReference>
<gene>
    <name evidence="11" type="ORF">OJAV_G00129910</name>
</gene>
<evidence type="ECO:0000256" key="5">
    <source>
        <dbReference type="ARBA" id="ARBA00022737"/>
    </source>
</evidence>
<feature type="compositionally biased region" description="Gly residues" evidence="9">
    <location>
        <begin position="1"/>
        <end position="22"/>
    </location>
</feature>
<feature type="compositionally biased region" description="Low complexity" evidence="9">
    <location>
        <begin position="286"/>
        <end position="295"/>
    </location>
</feature>
<feature type="domain" description="Striatin N-terminal" evidence="10">
    <location>
        <begin position="75"/>
        <end position="204"/>
    </location>
</feature>
<keyword evidence="5" id="KW-0677">Repeat</keyword>
<dbReference type="Gene3D" id="1.20.5.300">
    <property type="match status" value="1"/>
</dbReference>
<feature type="coiled-coil region" evidence="8">
    <location>
        <begin position="94"/>
        <end position="142"/>
    </location>
</feature>
<dbReference type="PANTHER" id="PTHR15653">
    <property type="entry name" value="STRIATIN"/>
    <property type="match status" value="1"/>
</dbReference>